<evidence type="ECO:0000313" key="9">
    <source>
        <dbReference type="Proteomes" id="UP000229897"/>
    </source>
</evidence>
<reference evidence="8" key="1">
    <citation type="submission" date="2017-10" db="EMBL/GenBank/DDBJ databases">
        <title>Massilia psychrophilum sp. nov., a novel purple-pigmented bacterium isolated from Tianshan glacier, Xinjiang Municipality, China.</title>
        <authorList>
            <person name="Wang H."/>
        </authorList>
    </citation>
    <scope>NUCLEOTIDE SEQUENCE [LARGE SCALE GENOMIC DNA]</scope>
    <source>
        <strain evidence="8">B2</strain>
    </source>
</reference>
<comment type="cofactor">
    <cofactor evidence="1">
        <name>FAD</name>
        <dbReference type="ChEBI" id="CHEBI:57692"/>
    </cofactor>
</comment>
<dbReference type="GO" id="GO:0006879">
    <property type="term" value="P:intracellular iron ion homeostasis"/>
    <property type="evidence" value="ECO:0007669"/>
    <property type="project" value="TreeGrafter"/>
</dbReference>
<evidence type="ECO:0000256" key="7">
    <source>
        <dbReference type="ARBA" id="ARBA00023002"/>
    </source>
</evidence>
<gene>
    <name evidence="8" type="ORF">CR152_05275</name>
</gene>
<evidence type="ECO:0000256" key="4">
    <source>
        <dbReference type="ARBA" id="ARBA00022630"/>
    </source>
</evidence>
<evidence type="ECO:0000256" key="1">
    <source>
        <dbReference type="ARBA" id="ARBA00001974"/>
    </source>
</evidence>
<evidence type="ECO:0000313" key="8">
    <source>
        <dbReference type="EMBL" id="ATQ73996.1"/>
    </source>
</evidence>
<dbReference type="Gene3D" id="3.50.50.60">
    <property type="entry name" value="FAD/NAD(P)-binding domain"/>
    <property type="match status" value="1"/>
</dbReference>
<dbReference type="PANTHER" id="PTHR42802:SF1">
    <property type="entry name" value="L-ORNITHINE N(5)-MONOOXYGENASE"/>
    <property type="match status" value="1"/>
</dbReference>
<dbReference type="EMBL" id="CP024608">
    <property type="protein sequence ID" value="ATQ73996.1"/>
    <property type="molecule type" value="Genomic_DNA"/>
</dbReference>
<comment type="pathway">
    <text evidence="2">Siderophore biosynthesis.</text>
</comment>
<sequence>MASHIYNLLGIGFGPSNLALAICLEEEASLANVRFIEAQESAVWQKDMLLRGSDIQNNPIRDLVTLRNPKSHYTFINYLKENDRLLEYLNLGLEYPLRKEFANYIEWVSASFAAIVQYNTRVQSMSMTDIDGEQVWEVICHGGERLLARSVIVGTGRASNIPDLLAPLQGKNVFHLTKYLSHIAALPPSCDKIGVLGASQSAVELLLDLMDRFPDKQIYSLQRGFGFRLKDTSPFSDRVYFPEFIDYFYGLKPAAKTHLSNQLRGTNYSSADGDVIHQLYVRIYEEKLHGKNRFHLLTNQAIDSAASLDGGGVKMALREVNTGETSSVELDALVLATGFLDFSAAPRGEPYPRLLATVADQLPLDDNGVVAVERDYSVRLKNPAAPRLFLNGLCESSHGLGDAGSFSLVSLRAKVIADSLLAPRPARAAAPAHPAAAQEERLAAVAA</sequence>
<dbReference type="InterPro" id="IPR036188">
    <property type="entry name" value="FAD/NAD-bd_sf"/>
</dbReference>
<dbReference type="Proteomes" id="UP000229897">
    <property type="component" value="Chromosome"/>
</dbReference>
<proteinExistence type="inferred from homology"/>
<organism evidence="8 9">
    <name type="scientific">Massilia violaceinigra</name>
    <dbReference type="NCBI Taxonomy" id="2045208"/>
    <lineage>
        <taxon>Bacteria</taxon>
        <taxon>Pseudomonadati</taxon>
        <taxon>Pseudomonadota</taxon>
        <taxon>Betaproteobacteria</taxon>
        <taxon>Burkholderiales</taxon>
        <taxon>Oxalobacteraceae</taxon>
        <taxon>Telluria group</taxon>
        <taxon>Massilia</taxon>
    </lineage>
</organism>
<evidence type="ECO:0000256" key="6">
    <source>
        <dbReference type="ARBA" id="ARBA00022857"/>
    </source>
</evidence>
<keyword evidence="6" id="KW-0521">NADP</keyword>
<keyword evidence="7" id="KW-0560">Oxidoreductase</keyword>
<dbReference type="OrthoDB" id="7527071at2"/>
<keyword evidence="5" id="KW-0274">FAD</keyword>
<dbReference type="AlphaFoldDB" id="A0A2D2DG98"/>
<evidence type="ECO:0000256" key="3">
    <source>
        <dbReference type="ARBA" id="ARBA00007588"/>
    </source>
</evidence>
<keyword evidence="4" id="KW-0285">Flavoprotein</keyword>
<dbReference type="KEGG" id="mass:CR152_05275"/>
<dbReference type="RefSeq" id="WP_099873984.1">
    <property type="nucleotide sequence ID" value="NZ_CP024608.1"/>
</dbReference>
<accession>A0A2D2DG98</accession>
<name>A0A2D2DG98_9BURK</name>
<keyword evidence="9" id="KW-1185">Reference proteome</keyword>
<evidence type="ECO:0000256" key="2">
    <source>
        <dbReference type="ARBA" id="ARBA00004924"/>
    </source>
</evidence>
<comment type="similarity">
    <text evidence="3">Belongs to the lysine N(6)-hydroxylase/L-ornithine N(5)-oxygenase family.</text>
</comment>
<dbReference type="GO" id="GO:0016491">
    <property type="term" value="F:oxidoreductase activity"/>
    <property type="evidence" value="ECO:0007669"/>
    <property type="project" value="UniProtKB-KW"/>
</dbReference>
<evidence type="ECO:0008006" key="10">
    <source>
        <dbReference type="Google" id="ProtNLM"/>
    </source>
</evidence>
<dbReference type="PANTHER" id="PTHR42802">
    <property type="entry name" value="MONOOXYGENASE"/>
    <property type="match status" value="1"/>
</dbReference>
<dbReference type="InterPro" id="IPR025700">
    <property type="entry name" value="Lys/Orn_oxygenase"/>
</dbReference>
<protein>
    <recommendedName>
        <fullName evidence="10">Ornithine monooxygenase</fullName>
    </recommendedName>
</protein>
<dbReference type="SUPFAM" id="SSF51905">
    <property type="entry name" value="FAD/NAD(P)-binding domain"/>
    <property type="match status" value="1"/>
</dbReference>
<evidence type="ECO:0000256" key="5">
    <source>
        <dbReference type="ARBA" id="ARBA00022827"/>
    </source>
</evidence>
<dbReference type="Pfam" id="PF13434">
    <property type="entry name" value="Lys_Orn_oxgnase"/>
    <property type="match status" value="1"/>
</dbReference>